<dbReference type="InterPro" id="IPR006016">
    <property type="entry name" value="UspA"/>
</dbReference>
<dbReference type="InterPro" id="IPR006015">
    <property type="entry name" value="Universal_stress_UspA"/>
</dbReference>
<dbReference type="AlphaFoldDB" id="A0A6S7F5Q7"/>
<evidence type="ECO:0000313" key="3">
    <source>
        <dbReference type="EMBL" id="CAB3935151.1"/>
    </source>
</evidence>
<evidence type="ECO:0000256" key="1">
    <source>
        <dbReference type="ARBA" id="ARBA00008791"/>
    </source>
</evidence>
<dbReference type="PANTHER" id="PTHR46268:SF6">
    <property type="entry name" value="UNIVERSAL STRESS PROTEIN UP12"/>
    <property type="match status" value="1"/>
</dbReference>
<dbReference type="CDD" id="cd00293">
    <property type="entry name" value="USP-like"/>
    <property type="match status" value="2"/>
</dbReference>
<dbReference type="Proteomes" id="UP000494183">
    <property type="component" value="Unassembled WGS sequence"/>
</dbReference>
<dbReference type="Pfam" id="PF00582">
    <property type="entry name" value="Usp"/>
    <property type="match status" value="2"/>
</dbReference>
<dbReference type="SUPFAM" id="SSF52402">
    <property type="entry name" value="Adenine nucleotide alpha hydrolases-like"/>
    <property type="match status" value="2"/>
</dbReference>
<keyword evidence="4" id="KW-1185">Reference proteome</keyword>
<evidence type="ECO:0000259" key="2">
    <source>
        <dbReference type="Pfam" id="PF00582"/>
    </source>
</evidence>
<dbReference type="GeneID" id="83664674"/>
<name>A0A6S7F5Q7_9BURK</name>
<feature type="domain" description="UspA" evidence="2">
    <location>
        <begin position="6"/>
        <end position="160"/>
    </location>
</feature>
<accession>A0A6S7F5Q7</accession>
<dbReference type="PANTHER" id="PTHR46268">
    <property type="entry name" value="STRESS RESPONSE PROTEIN NHAX"/>
    <property type="match status" value="1"/>
</dbReference>
<dbReference type="EMBL" id="CADILH010000007">
    <property type="protein sequence ID" value="CAB3935151.1"/>
    <property type="molecule type" value="Genomic_DNA"/>
</dbReference>
<feature type="domain" description="UspA" evidence="2">
    <location>
        <begin position="217"/>
        <end position="287"/>
    </location>
</feature>
<gene>
    <name evidence="3" type="ORF">LMG6000_04181</name>
</gene>
<proteinExistence type="inferred from homology"/>
<comment type="similarity">
    <text evidence="1">Belongs to the universal stress protein A family.</text>
</comment>
<dbReference type="PRINTS" id="PR01438">
    <property type="entry name" value="UNVRSLSTRESS"/>
</dbReference>
<dbReference type="Gene3D" id="3.40.50.12370">
    <property type="match status" value="1"/>
</dbReference>
<protein>
    <recommendedName>
        <fullName evidence="2">UspA domain-containing protein</fullName>
    </recommendedName>
</protein>
<dbReference type="RefSeq" id="WP_025513229.1">
    <property type="nucleotide sequence ID" value="NZ_CADILH010000007.1"/>
</dbReference>
<organism evidence="3 4">
    <name type="scientific">Achromobacter insolitus</name>
    <dbReference type="NCBI Taxonomy" id="217204"/>
    <lineage>
        <taxon>Bacteria</taxon>
        <taxon>Pseudomonadati</taxon>
        <taxon>Pseudomonadota</taxon>
        <taxon>Betaproteobacteria</taxon>
        <taxon>Burkholderiales</taxon>
        <taxon>Alcaligenaceae</taxon>
        <taxon>Achromobacter</taxon>
    </lineage>
</organism>
<sequence length="287" mass="31441">MKNENKVLACVDQSRYADHVADYAAWAAWRMMAPLEFLHVIDSHPERASGNDHSGAIGIDAQEGLLAQLSAEDEARAKGAREHGRLFLNRLRERALAAGAMRVDVRQRHGALEETVVEQSQGVRLLVLGRRGAGAEKAQHELGHHVEHLVRALNRPILTVTEDFKAPERVMIAFDGGAVTRRGVEMVAGSPLLRGLPILLLMSGKHRENVPKSLDWARDTLQAAGFEVTVSLAAGDAQDVIARTVREQAIDMLIMGAFGHSPVRSLLFGSKTTELLRSSRVPTLLLR</sequence>
<evidence type="ECO:0000313" key="4">
    <source>
        <dbReference type="Proteomes" id="UP000494183"/>
    </source>
</evidence>
<reference evidence="3 4" key="1">
    <citation type="submission" date="2020-04" db="EMBL/GenBank/DDBJ databases">
        <authorList>
            <person name="De Canck E."/>
        </authorList>
    </citation>
    <scope>NUCLEOTIDE SEQUENCE [LARGE SCALE GENOMIC DNA]</scope>
    <source>
        <strain evidence="3 4">LMG 6000</strain>
    </source>
</reference>